<gene>
    <name evidence="1" type="ORF">B7463_g12461</name>
</gene>
<comment type="caution">
    <text evidence="1">The sequence shown here is derived from an EMBL/GenBank/DDBJ whole genome shotgun (WGS) entry which is preliminary data.</text>
</comment>
<dbReference type="OMA" id="CENEDME"/>
<feature type="non-terminal residue" evidence="1">
    <location>
        <position position="1"/>
    </location>
</feature>
<name>A0A3E2GRR0_SCYLI</name>
<keyword evidence="2" id="KW-1185">Reference proteome</keyword>
<accession>A0A3E2GRR0</accession>
<evidence type="ECO:0008006" key="3">
    <source>
        <dbReference type="Google" id="ProtNLM"/>
    </source>
</evidence>
<dbReference type="EMBL" id="NCSJ02000572">
    <property type="protein sequence ID" value="RFU23881.1"/>
    <property type="molecule type" value="Genomic_DNA"/>
</dbReference>
<reference evidence="1 2" key="1">
    <citation type="submission" date="2018-05" db="EMBL/GenBank/DDBJ databases">
        <title>Draft genome sequence of Scytalidium lignicola DSM 105466, a ubiquitous saprotrophic fungus.</title>
        <authorList>
            <person name="Buettner E."/>
            <person name="Gebauer A.M."/>
            <person name="Hofrichter M."/>
            <person name="Liers C."/>
            <person name="Kellner H."/>
        </authorList>
    </citation>
    <scope>NUCLEOTIDE SEQUENCE [LARGE SCALE GENOMIC DNA]</scope>
    <source>
        <strain evidence="1 2">DSM 105466</strain>
    </source>
</reference>
<protein>
    <recommendedName>
        <fullName evidence="3">HNH nuclease domain-containing protein</fullName>
    </recommendedName>
</protein>
<dbReference type="OrthoDB" id="3545258at2759"/>
<sequence length="238" mass="27279">MPDECIGGSYVSGRSRVSLIIFTVSIYFLVSKYLDLEQAILRDDNHCILTGSNIIEVAQIYPDYLYRKSIQRQEVDLWMILKYFFPSTRVDTWKDVANTKYHTPANLFCLSPVARALWNTGAFALKPISRNNNNTTLIVQFFWQVESLEPPTLCKRSLFAHPSSIQHLTGPPDSQLYHINSPGQYIKSGDVFTLSTEDPEKMPLPSFELLELQWCVHRILAMAGPTYEEGEEEGEEEY</sequence>
<evidence type="ECO:0000313" key="1">
    <source>
        <dbReference type="EMBL" id="RFU23881.1"/>
    </source>
</evidence>
<dbReference type="Proteomes" id="UP000258309">
    <property type="component" value="Unassembled WGS sequence"/>
</dbReference>
<dbReference type="AlphaFoldDB" id="A0A3E2GRR0"/>
<feature type="non-terminal residue" evidence="1">
    <location>
        <position position="238"/>
    </location>
</feature>
<organism evidence="1 2">
    <name type="scientific">Scytalidium lignicola</name>
    <name type="common">Hyphomycete</name>
    <dbReference type="NCBI Taxonomy" id="5539"/>
    <lineage>
        <taxon>Eukaryota</taxon>
        <taxon>Fungi</taxon>
        <taxon>Dikarya</taxon>
        <taxon>Ascomycota</taxon>
        <taxon>Pezizomycotina</taxon>
        <taxon>Leotiomycetes</taxon>
        <taxon>Leotiomycetes incertae sedis</taxon>
        <taxon>Scytalidium</taxon>
    </lineage>
</organism>
<evidence type="ECO:0000313" key="2">
    <source>
        <dbReference type="Proteomes" id="UP000258309"/>
    </source>
</evidence>
<proteinExistence type="predicted"/>